<dbReference type="GO" id="GO:0003677">
    <property type="term" value="F:DNA binding"/>
    <property type="evidence" value="ECO:0007669"/>
    <property type="project" value="UniProtKB-KW"/>
</dbReference>
<feature type="domain" description="HTH lysR-type" evidence="5">
    <location>
        <begin position="2"/>
        <end position="59"/>
    </location>
</feature>
<dbReference type="InterPro" id="IPR036390">
    <property type="entry name" value="WH_DNA-bd_sf"/>
</dbReference>
<dbReference type="RefSeq" id="WP_012414927.1">
    <property type="nucleotide sequence ID" value="NC_010644.1"/>
</dbReference>
<reference evidence="6 7" key="1">
    <citation type="journal article" date="2009" name="Appl. Environ. Microbiol.">
        <title>Genomic analysis of 'Elusimicrobium minutum,' the first cultivated representative of the phylum 'Elusimicrobia' (formerly termite group 1).</title>
        <authorList>
            <person name="Herlemann D.P.R."/>
            <person name="Geissinger O."/>
            <person name="Ikeda-Ohtsubo W."/>
            <person name="Kunin V."/>
            <person name="Sun H."/>
            <person name="Lapidus A."/>
            <person name="Hugenholtz P."/>
            <person name="Brune A."/>
        </authorList>
    </citation>
    <scope>NUCLEOTIDE SEQUENCE [LARGE SCALE GENOMIC DNA]</scope>
    <source>
        <strain evidence="6 7">Pei191</strain>
    </source>
</reference>
<dbReference type="AlphaFoldDB" id="B2KCR6"/>
<keyword evidence="4" id="KW-0804">Transcription</keyword>
<dbReference type="HOGENOM" id="CLU_039613_32_1_0"/>
<name>B2KCR6_ELUMP</name>
<dbReference type="EMBL" id="CP001055">
    <property type="protein sequence ID" value="ACC98312.1"/>
    <property type="molecule type" value="Genomic_DNA"/>
</dbReference>
<dbReference type="Pfam" id="PF00126">
    <property type="entry name" value="HTH_1"/>
    <property type="match status" value="1"/>
</dbReference>
<dbReference type="GO" id="GO:0032993">
    <property type="term" value="C:protein-DNA complex"/>
    <property type="evidence" value="ECO:0007669"/>
    <property type="project" value="TreeGrafter"/>
</dbReference>
<dbReference type="PANTHER" id="PTHR30346:SF0">
    <property type="entry name" value="HCA OPERON TRANSCRIPTIONAL ACTIVATOR HCAR"/>
    <property type="match status" value="1"/>
</dbReference>
<accession>B2KCR6</accession>
<evidence type="ECO:0000259" key="5">
    <source>
        <dbReference type="PROSITE" id="PS50931"/>
    </source>
</evidence>
<dbReference type="SUPFAM" id="SSF46785">
    <property type="entry name" value="Winged helix' DNA-binding domain"/>
    <property type="match status" value="1"/>
</dbReference>
<dbReference type="InterPro" id="IPR000847">
    <property type="entry name" value="LysR_HTH_N"/>
</dbReference>
<evidence type="ECO:0000256" key="3">
    <source>
        <dbReference type="ARBA" id="ARBA00023125"/>
    </source>
</evidence>
<evidence type="ECO:0000256" key="1">
    <source>
        <dbReference type="ARBA" id="ARBA00009437"/>
    </source>
</evidence>
<sequence length="307" mass="35835">MINLLHLKYVLEVEKTSSISKAAANMYMGQPNLSRAIKELEKILGITIFKRTSKGISPTPRGEEFLQYAKKIISQVEEVTAMYKSSKTEKQSFSISVPRASYISHAFTEFAKNIDLSLTAEFYYKETNSMRAISNILQADYRLGIIRYQAAFEEYFKVMLYEKQLAFEPVRQFSYVLLMSKDNPLAKKTDIKADDLKNFIEIAHADPYVPSLPVIDVKKAELSTFVNKRIYVFERASQFELLNKIKKTFMWVSPVPEEQLKRYNLVQKKCSINKKIYKDILIYRKNYRFTPLDEKFIKELNKAKLLK</sequence>
<gene>
    <name evidence="6" type="ordered locus">Emin_0757</name>
</gene>
<evidence type="ECO:0000313" key="7">
    <source>
        <dbReference type="Proteomes" id="UP000001029"/>
    </source>
</evidence>
<dbReference type="STRING" id="445932.Emin_0757"/>
<organism evidence="6 7">
    <name type="scientific">Elusimicrobium minutum (strain Pei191)</name>
    <dbReference type="NCBI Taxonomy" id="445932"/>
    <lineage>
        <taxon>Bacteria</taxon>
        <taxon>Pseudomonadati</taxon>
        <taxon>Elusimicrobiota</taxon>
        <taxon>Elusimicrobia</taxon>
        <taxon>Elusimicrobiales</taxon>
        <taxon>Elusimicrobiaceae</taxon>
        <taxon>Elusimicrobium</taxon>
    </lineage>
</organism>
<evidence type="ECO:0000256" key="4">
    <source>
        <dbReference type="ARBA" id="ARBA00023163"/>
    </source>
</evidence>
<dbReference type="PRINTS" id="PR00039">
    <property type="entry name" value="HTHLYSR"/>
</dbReference>
<keyword evidence="2" id="KW-0805">Transcription regulation</keyword>
<keyword evidence="7" id="KW-1185">Reference proteome</keyword>
<dbReference type="GO" id="GO:0003700">
    <property type="term" value="F:DNA-binding transcription factor activity"/>
    <property type="evidence" value="ECO:0007669"/>
    <property type="project" value="InterPro"/>
</dbReference>
<dbReference type="Proteomes" id="UP000001029">
    <property type="component" value="Chromosome"/>
</dbReference>
<dbReference type="InterPro" id="IPR036388">
    <property type="entry name" value="WH-like_DNA-bd_sf"/>
</dbReference>
<protein>
    <submittedName>
        <fullName evidence="6">Transcriptional regulator</fullName>
    </submittedName>
</protein>
<proteinExistence type="inferred from homology"/>
<comment type="similarity">
    <text evidence="1">Belongs to the LysR transcriptional regulatory family.</text>
</comment>
<dbReference type="FunFam" id="1.10.10.10:FF:000001">
    <property type="entry name" value="LysR family transcriptional regulator"/>
    <property type="match status" value="1"/>
</dbReference>
<keyword evidence="3" id="KW-0238">DNA-binding</keyword>
<dbReference type="Gene3D" id="1.10.10.10">
    <property type="entry name" value="Winged helix-like DNA-binding domain superfamily/Winged helix DNA-binding domain"/>
    <property type="match status" value="1"/>
</dbReference>
<dbReference type="PANTHER" id="PTHR30346">
    <property type="entry name" value="TRANSCRIPTIONAL DUAL REGULATOR HCAR-RELATED"/>
    <property type="match status" value="1"/>
</dbReference>
<dbReference type="KEGG" id="emi:Emin_0757"/>
<evidence type="ECO:0000313" key="6">
    <source>
        <dbReference type="EMBL" id="ACC98312.1"/>
    </source>
</evidence>
<evidence type="ECO:0000256" key="2">
    <source>
        <dbReference type="ARBA" id="ARBA00023015"/>
    </source>
</evidence>
<dbReference type="PROSITE" id="PS50931">
    <property type="entry name" value="HTH_LYSR"/>
    <property type="match status" value="1"/>
</dbReference>